<evidence type="ECO:0000313" key="2">
    <source>
        <dbReference type="Proteomes" id="UP000031668"/>
    </source>
</evidence>
<sequence>MKSGNGNSYENGQKCGLYRKKLTFYNLLMTFESQSSFFGIFHKRCRECLLAGNSNASSVQSFDESVLALDILFQIYAWQEILAPFYVSCNVYSLVIQQFDTLQQEELTECDTIPMNISVEIMALDPLKRITYDGQFVVLMG</sequence>
<dbReference type="AlphaFoldDB" id="A0A0C2NBF7"/>
<name>A0A0C2NBF7_THEKT</name>
<proteinExistence type="predicted"/>
<gene>
    <name evidence="1" type="ORF">RF11_09902</name>
</gene>
<reference evidence="1 2" key="1">
    <citation type="journal article" date="2014" name="Genome Biol. Evol.">
        <title>The genome of the myxosporean Thelohanellus kitauei shows adaptations to nutrient acquisition within its fish host.</title>
        <authorList>
            <person name="Yang Y."/>
            <person name="Xiong J."/>
            <person name="Zhou Z."/>
            <person name="Huo F."/>
            <person name="Miao W."/>
            <person name="Ran C."/>
            <person name="Liu Y."/>
            <person name="Zhang J."/>
            <person name="Feng J."/>
            <person name="Wang M."/>
            <person name="Wang M."/>
            <person name="Wang L."/>
            <person name="Yao B."/>
        </authorList>
    </citation>
    <scope>NUCLEOTIDE SEQUENCE [LARGE SCALE GENOMIC DNA]</scope>
    <source>
        <strain evidence="1">Wuqing</strain>
    </source>
</reference>
<evidence type="ECO:0000313" key="1">
    <source>
        <dbReference type="EMBL" id="KII73650.1"/>
    </source>
</evidence>
<keyword evidence="2" id="KW-1185">Reference proteome</keyword>
<protein>
    <submittedName>
        <fullName evidence="1">Uncharacterized protein</fullName>
    </submittedName>
</protein>
<comment type="caution">
    <text evidence="1">The sequence shown here is derived from an EMBL/GenBank/DDBJ whole genome shotgun (WGS) entry which is preliminary data.</text>
</comment>
<accession>A0A0C2NBF7</accession>
<dbReference type="EMBL" id="JWZT01000737">
    <property type="protein sequence ID" value="KII73650.1"/>
    <property type="molecule type" value="Genomic_DNA"/>
</dbReference>
<dbReference type="Proteomes" id="UP000031668">
    <property type="component" value="Unassembled WGS sequence"/>
</dbReference>
<organism evidence="1 2">
    <name type="scientific">Thelohanellus kitauei</name>
    <name type="common">Myxosporean</name>
    <dbReference type="NCBI Taxonomy" id="669202"/>
    <lineage>
        <taxon>Eukaryota</taxon>
        <taxon>Metazoa</taxon>
        <taxon>Cnidaria</taxon>
        <taxon>Myxozoa</taxon>
        <taxon>Myxosporea</taxon>
        <taxon>Bivalvulida</taxon>
        <taxon>Platysporina</taxon>
        <taxon>Myxobolidae</taxon>
        <taxon>Thelohanellus</taxon>
    </lineage>
</organism>